<reference evidence="2" key="2">
    <citation type="journal article" date="2007" name="Science">
        <title>Draft genome sequence of the sexually transmitted pathogen Trichomonas vaginalis.</title>
        <authorList>
            <person name="Carlton J.M."/>
            <person name="Hirt R.P."/>
            <person name="Silva J.C."/>
            <person name="Delcher A.L."/>
            <person name="Schatz M."/>
            <person name="Zhao Q."/>
            <person name="Wortman J.R."/>
            <person name="Bidwell S.L."/>
            <person name="Alsmark U.C.M."/>
            <person name="Besteiro S."/>
            <person name="Sicheritz-Ponten T."/>
            <person name="Noel C.J."/>
            <person name="Dacks J.B."/>
            <person name="Foster P.G."/>
            <person name="Simillion C."/>
            <person name="Van de Peer Y."/>
            <person name="Miranda-Saavedra D."/>
            <person name="Barton G.J."/>
            <person name="Westrop G.D."/>
            <person name="Mueller S."/>
            <person name="Dessi D."/>
            <person name="Fiori P.L."/>
            <person name="Ren Q."/>
            <person name="Paulsen I."/>
            <person name="Zhang H."/>
            <person name="Bastida-Corcuera F.D."/>
            <person name="Simoes-Barbosa A."/>
            <person name="Brown M.T."/>
            <person name="Hayes R.D."/>
            <person name="Mukherjee M."/>
            <person name="Okumura C.Y."/>
            <person name="Schneider R."/>
            <person name="Smith A.J."/>
            <person name="Vanacova S."/>
            <person name="Villalvazo M."/>
            <person name="Haas B.J."/>
            <person name="Pertea M."/>
            <person name="Feldblyum T.V."/>
            <person name="Utterback T.R."/>
            <person name="Shu C.L."/>
            <person name="Osoegawa K."/>
            <person name="de Jong P.J."/>
            <person name="Hrdy I."/>
            <person name="Horvathova L."/>
            <person name="Zubacova Z."/>
            <person name="Dolezal P."/>
            <person name="Malik S.B."/>
            <person name="Logsdon J.M. Jr."/>
            <person name="Henze K."/>
            <person name="Gupta A."/>
            <person name="Wang C.C."/>
            <person name="Dunne R.L."/>
            <person name="Upcroft J.A."/>
            <person name="Upcroft P."/>
            <person name="White O."/>
            <person name="Salzberg S.L."/>
            <person name="Tang P."/>
            <person name="Chiu C.-H."/>
            <person name="Lee Y.-S."/>
            <person name="Embley T.M."/>
            <person name="Coombs G.H."/>
            <person name="Mottram J.C."/>
            <person name="Tachezy J."/>
            <person name="Fraser-Liggett C.M."/>
            <person name="Johnson P.J."/>
        </authorList>
    </citation>
    <scope>NUCLEOTIDE SEQUENCE [LARGE SCALE GENOMIC DNA]</scope>
    <source>
        <strain evidence="2">G3</strain>
    </source>
</reference>
<evidence type="ECO:0000313" key="2">
    <source>
        <dbReference type="EMBL" id="EAX90088.1"/>
    </source>
</evidence>
<accession>A2FYC4</accession>
<dbReference type="Proteomes" id="UP000001542">
    <property type="component" value="Unassembled WGS sequence"/>
</dbReference>
<evidence type="ECO:0000256" key="1">
    <source>
        <dbReference type="SAM" id="Phobius"/>
    </source>
</evidence>
<dbReference type="AlphaFoldDB" id="A2FYC4"/>
<evidence type="ECO:0000313" key="3">
    <source>
        <dbReference type="Proteomes" id="UP000001542"/>
    </source>
</evidence>
<dbReference type="VEuPathDB" id="TrichDB:TVAG_396450"/>
<reference evidence="2" key="1">
    <citation type="submission" date="2006-10" db="EMBL/GenBank/DDBJ databases">
        <authorList>
            <person name="Amadeo P."/>
            <person name="Zhao Q."/>
            <person name="Wortman J."/>
            <person name="Fraser-Liggett C."/>
            <person name="Carlton J."/>
        </authorList>
    </citation>
    <scope>NUCLEOTIDE SEQUENCE</scope>
    <source>
        <strain evidence="2">G3</strain>
    </source>
</reference>
<protein>
    <submittedName>
        <fullName evidence="2">Uncharacterized protein</fullName>
    </submittedName>
</protein>
<keyword evidence="3" id="KW-1185">Reference proteome</keyword>
<keyword evidence="1" id="KW-1133">Transmembrane helix</keyword>
<feature type="transmembrane region" description="Helical" evidence="1">
    <location>
        <begin position="312"/>
        <end position="336"/>
    </location>
</feature>
<proteinExistence type="predicted"/>
<keyword evidence="1" id="KW-0472">Membrane</keyword>
<dbReference type="EMBL" id="DS114139">
    <property type="protein sequence ID" value="EAX90088.1"/>
    <property type="molecule type" value="Genomic_DNA"/>
</dbReference>
<gene>
    <name evidence="2" type="ORF">TVAG_396450</name>
</gene>
<name>A2FYC4_TRIV3</name>
<sequence length="351" mass="39304">MLLHHTFLNEVANTAKFIPRKKIIKNIPYYNVFPDCNSTNTYNISDFIRISNVTTNNTICLIGNIMIASDFDFKVNVAFPFLQTGTSSATKYGFEYTSEFLNPLLILASPKAKTLEQVRNFIEYPVARVVCQNEKACTFDIQPLPLSYVLENTNIGHKVIVNTDLEKRVILDVVKNQANSTTYSTSAVFLGNFQGDFVYTKGKKDTINVPESYDELCNSIEGSSIIMHTDANVPPLEKYASYVSLAFQPITDKPNLQSWFFKPFTIILPVKSGIFPLKSVLNYEFPLPQVINDTDVDVATPSPDANPISKNVAAFGLLIGLMSILFASAVGLYLYYFCMKRNSRLPSLLNV</sequence>
<organism evidence="2 3">
    <name type="scientific">Trichomonas vaginalis (strain ATCC PRA-98 / G3)</name>
    <dbReference type="NCBI Taxonomy" id="412133"/>
    <lineage>
        <taxon>Eukaryota</taxon>
        <taxon>Metamonada</taxon>
        <taxon>Parabasalia</taxon>
        <taxon>Trichomonadida</taxon>
        <taxon>Trichomonadidae</taxon>
        <taxon>Trichomonas</taxon>
    </lineage>
</organism>
<dbReference type="InParanoid" id="A2FYC4"/>
<keyword evidence="1" id="KW-0812">Transmembrane</keyword>